<evidence type="ECO:0000256" key="1">
    <source>
        <dbReference type="SAM" id="MobiDB-lite"/>
    </source>
</evidence>
<feature type="region of interest" description="Disordered" evidence="1">
    <location>
        <begin position="2637"/>
        <end position="2675"/>
    </location>
</feature>
<feature type="region of interest" description="Disordered" evidence="1">
    <location>
        <begin position="2445"/>
        <end position="2539"/>
    </location>
</feature>
<feature type="compositionally biased region" description="Low complexity" evidence="1">
    <location>
        <begin position="1289"/>
        <end position="1301"/>
    </location>
</feature>
<organism evidence="2 3">
    <name type="scientific">Tetradesmus obliquus</name>
    <name type="common">Green alga</name>
    <name type="synonym">Acutodesmus obliquus</name>
    <dbReference type="NCBI Taxonomy" id="3088"/>
    <lineage>
        <taxon>Eukaryota</taxon>
        <taxon>Viridiplantae</taxon>
        <taxon>Chlorophyta</taxon>
        <taxon>core chlorophytes</taxon>
        <taxon>Chlorophyceae</taxon>
        <taxon>CS clade</taxon>
        <taxon>Sphaeropleales</taxon>
        <taxon>Scenedesmaceae</taxon>
        <taxon>Tetradesmus</taxon>
    </lineage>
</organism>
<feature type="compositionally biased region" description="Low complexity" evidence="1">
    <location>
        <begin position="594"/>
        <end position="603"/>
    </location>
</feature>
<feature type="compositionally biased region" description="Polar residues" evidence="1">
    <location>
        <begin position="2497"/>
        <end position="2514"/>
    </location>
</feature>
<feature type="compositionally biased region" description="Low complexity" evidence="1">
    <location>
        <begin position="2326"/>
        <end position="2340"/>
    </location>
</feature>
<accession>A0A383W529</accession>
<reference evidence="2 3" key="1">
    <citation type="submission" date="2016-10" db="EMBL/GenBank/DDBJ databases">
        <authorList>
            <person name="Cai Z."/>
        </authorList>
    </citation>
    <scope>NUCLEOTIDE SEQUENCE [LARGE SCALE GENOMIC DNA]</scope>
</reference>
<dbReference type="Proteomes" id="UP000256970">
    <property type="component" value="Unassembled WGS sequence"/>
</dbReference>
<proteinExistence type="predicted"/>
<feature type="compositionally biased region" description="Low complexity" evidence="1">
    <location>
        <begin position="2461"/>
        <end position="2470"/>
    </location>
</feature>
<feature type="compositionally biased region" description="Basic and acidic residues" evidence="1">
    <location>
        <begin position="2642"/>
        <end position="2653"/>
    </location>
</feature>
<feature type="region of interest" description="Disordered" evidence="1">
    <location>
        <begin position="2797"/>
        <end position="2824"/>
    </location>
</feature>
<dbReference type="InterPro" id="IPR045167">
    <property type="entry name" value="Hobbit"/>
</dbReference>
<name>A0A383W529_TETOB</name>
<feature type="region of interest" description="Disordered" evidence="1">
    <location>
        <begin position="2326"/>
        <end position="2356"/>
    </location>
</feature>
<feature type="compositionally biased region" description="Low complexity" evidence="1">
    <location>
        <begin position="3390"/>
        <end position="3435"/>
    </location>
</feature>
<dbReference type="STRING" id="3088.A0A383W529"/>
<feature type="compositionally biased region" description="Basic and acidic residues" evidence="1">
    <location>
        <begin position="1274"/>
        <end position="1283"/>
    </location>
</feature>
<protein>
    <submittedName>
        <fullName evidence="2">Uncharacterized protein</fullName>
    </submittedName>
</protein>
<gene>
    <name evidence="2" type="ORF">BQ4739_LOCUS12514</name>
</gene>
<evidence type="ECO:0000313" key="2">
    <source>
        <dbReference type="EMBL" id="SZX72330.1"/>
    </source>
</evidence>
<feature type="region of interest" description="Disordered" evidence="1">
    <location>
        <begin position="1273"/>
        <end position="1301"/>
    </location>
</feature>
<feature type="region of interest" description="Disordered" evidence="1">
    <location>
        <begin position="3657"/>
        <end position="3681"/>
    </location>
</feature>
<dbReference type="PANTHER" id="PTHR15678:SF6">
    <property type="entry name" value="BRIDGE-LIKE LIPID TRANSFER PROTEIN FAMILY MEMBER 2"/>
    <property type="match status" value="1"/>
</dbReference>
<sequence>MLIKLLVWAAALLLAVLLLARYAGQKLRSKLGKAGVKLSWGSITSTSISRIAVVLEQGPLQSLTVESISWLSAARSRQGRSSDAGSSDSGSNSSTQQASAWLPIKVSGVHVVLAAAAEGRSKGSKQRKPHAASSAARSAAAWPAVSTALAAAKRLLPGMPMRLQDVKVELKGQGLMLQLRKAVLQWSAPEEQGTLNGTLLLQDFVLSSGSAAGDAAASSSSSAQPQSPSASVQMPVAQLGFGVGASRGGPLPISCTQLTLQVGMLKVAGASQLLLLAAAAAQAPTLPVQQRQPRTLGVGDNQLAGQQEQAQAQSAGTAAAASKAAAGKHAQVAEQLLKAVALLPDKIKVGFAGLKLLPPATAAADASTQALLALPLLTGSVGAISLGASSCPRPAAVRTGEKLLSLSLAVGPVQFAAAAGSKASSSTQLDSSRQQAAEFGLKGVSAAVDIIRALEAAGSSSDAAGKRGPLHAGLQQQQQRQQLKAVCSCQILEQVQLQLHADQVPNFVHSVQLLQHSLQELKQRRQEAAAAAETAAAAAAKPSLEEQEQQLPRMGSLSPTVSLSALPRPDTPTPGTPTLGTPQSSMQQLAGLQPPSVAAETPAAAGAVATSQADGAAAAATPASPLAVAMQQRLSSFMKGGNAAGDSSILLEVTAAAAAGLSVEVMDSTAAVITWLSIKQIEASANLEWLPAAGVSSKFSFGRKNEVAAPAESVHVGGVAKLQQLAVRVAASGAAAASRQAMHQLLLLDAVELRASSTDSSTGSGSNMDATAAAAASSPAAPLPLDLAVAAGQLTVASNVECLQPLLQLAQQAYFVPSKQRSITKLQSAFSSGVWSAPASPSKPKKKSSKPKAVAVAAVDVVLQSMAVSYSAPLPVVTQYARPAAAEAAFKGVRSQLRLALGPLQLSMQPQQQQLGASVQRLQVGYETTDPISPSLPAQQSVELVSLQGVEFRRYLRPNLQLLKVAAQQIRSDVHIDAALAAAGIADEALQQLAACAQQLQARHAAAMQAAAAQPAAQAGLLAVAAAAVGNIAAHAAAPLPLNPVERLDSFSFLAAGELLSPVTPVARDSAGSPLRLAASVAEAQSGGLPPVSRSSCSGALPPQQQQQKPVLALEARLQDVAVQLSVCDHDALQVQLELVKYSSVLEQAVLEKLRFSINERPVVQVPHLALHQLPGWLPAGTAAAAAACSMQRSSSPLCGSSLDAAGNQRGHIQQQQQYDCSASTESIRYFDDGGVQSWQSIDDPVPSASLGSRRSSNLKDAALYQRQAARQQAARERCKVPDDAATPSTSSSSHASSSISFGRSNDGAAAAGGAAAAAAGALVGFEVYAERVLLDIPHDEAPGRIIVMCETWAKAVKPVLAARMAAIKASVSSLKAAKSALKPMGSSRPSSSAARPSAAKKAKPAYLELSVHVQQVVFSLEQHPLETWLGLHGPVLQAMAAERHLTEQLLASCSSAQGRISRTGGNGAAAGSSAVAAAAAGGSMQTPGTGGKKWQKRRWGSLGRRGAAVTAAIAAGSVTDAAAAAAVGPAAAALSMLAPGSSPLHAGLAAQHATPAAAGVAAADGSRHEGDHLVEAPLTPRALETALEAAAPGAAAADAEPGTPTLKAAAAAALAAGQPESVSMAADSMLLDGAADAEVASESSDDLDSSDNEDAVGLIDADALAAALPSSAAVLAGSAASQAGASATDLAALQQQHQLAQGAAGQAAAGSGLNEMQQAVLQAHCELFAMYKQRCRPLHAAADDPYHHSRAVMHVSLARAEAVVLICLPGHAGSAAMAREVVERVDPSSQGVLMERYQSISLDVKLQDIVAHFGGVEEMAATIGSVGASGLLIRARQVCAPPQTRPMRMAVGLWHEADAQIVVKGTRPPMKMYTDVKAELDDVQGGFCPGLEAPFGQLNIAFKRLVTPNNLNPDGSVPPSVHPGLPWWDMTGYMWRGVASVRLRGLTVVLANTESPHVGLRDEKLALTAATLNLGVAAGRIDLTATKLSAFAHMAAPDARSGDSLLVLPAFHLPLTTAVFNISTKLPGGRSQLFHHAFPILTAPPGPDAKPQEVIDVFSMMKCEGWSLGIDIAVNSDRTPSVGNIPGAGGRSTGIGAGIGAAAAAGLGGAGPAGVAAACWHYYQPYNLPHAFIGEFQMKYIIDAVDTLVNPSAVVRLSRKLKPFYVRDRSAAAAAAAKAVAAVRAQIVAMPLLKQQVEIALTADVFRVHHDAQDAEDPSDMVYIALSSVRYMNAFTYSRYRRTQQFSNGSRLKDSMRQFMASLSVEAYDMKIIKPQGDELSAMLGGSAAAAAAGAAWGSSAGLGTPAGGRRGGPDHLDRVRQGYGAAAGASGQGSPSRGNPLKGSRLGNAGGAAAEQEASDLPGFNQGLIAAAACFLLRQAPADSAAAAAQALQPGVIPVDPPPIPKRPIRMIAQDVKLLCPGELRDTCMLLFHHIQKSFSDIAFGQPRGPTRISTQKNQQQQQQQQSGESGGGSGSPKAAGMARSRSDGAEALNLSRNSTGAASAGATQLQRHGSGEVGSAAGAAQGGQGSGSSSMVSSVFDEELMLQRILQENRAAAEAAAAAAGARDRAGKQRRPRSAGDLAACSTSSVGSDMAAADDYGAAAAAAGAGHAAVAVRAVKGPAAAGPRAVTVVAGADDESPRSVHSDDGSRASVDSSGSGSPRARQQQSSGGKEEVLLEYEIEFVQVQVNLVSDNARGSLVLGTNSALLMGHLNPARLERSVSFKMDQVQAHVVCSEGNPQQAPLWLEIANGKLATPAGAESIMRQVLLPFKCQLVTTKQAANSATAAALNGGPVSSAQMQIQPPSQQDRNSRRSSSSGLPAAGFAASAAQELRLHVPAIGARLDSRQFEVLVDVIQNIAMAPLPTFPASVRGMCRNPDGMSEDDDNQDVQYALETLQSLRERQRGLEAELAVVLHVHQQHLQQQQQYAQHVLQQHGRSAATAWEDAAASSCYGESEYSSVYAAGLAARGAAVCADIKEASVGLVLALAAAGAAGERPQHQQQLQLRGVTSVHASSSTSSLAMLAAAGTASRSGSGIPAGSCGSLAGLMRNQSGASTLLLQQQGLPGGLDSLVLVSERQTVVWWAQEQLQGAMDAIAASRVVLALLRNEAGLLKVRQRDSMGVSLTVDTIDWALSKGNTVIVQGELQGITYQSIRSEDHTGTTKIQLHTATFRDPQQQAAAAAAAATAAEATPSRIGRSSLTSLSQYIHGAGTGGGGAALDGPAAAAAAEGSVVHSAGGSTTSSSLAQPVQCLTPRELGPSAAAAAAAAEEAGIILAPWNPDESWERDELVRIYAIHGALEKRHVVYEHIEVLVHPIRVHLTAALAAALQDYFNLKDEDSKLLPGAAGKGGKGQPEAANARGGPKPAGVREDKRRQTAPGDLAPAIGTLGSAGASSSAATPGTTRSKAVAGAGSGSSSTAAGAAAASPGVGPLTASAPRRPSIFSRRVAAAAASAGASPLSSAAAGGAGVLGSAQPQIVVPPLELDTASVHSLEQGRAGAGLATPVDSPATEAGQLPVAGLAAGSGADDAASLAVESVMDAASCYAASGSSGGAAAQAAGLQLAGAAAAAAAAAVPASPGACVQPVSADAALMMRYGTVLRGRAGRAAAAANAPTTPGSGTTVAGVGPGAFAGGGGAAAAAAGAGSAGGGAGAGAAAASSTPMTPGGSAGTATGASSGAPLTPGGNAAAAGGGAAGGTAGSNAVASRAVPVRSIKFKHVRFNRVNARLTYEGPPLSISGFGLVLDNRVYRNIDGGWTTVLNRYKWDAIRSLVKSVSGLQARKLQELQIPTFSSEPPDTLELRASSGFRAGLLSLLKGRRPAGGRLRLHGGDSGLGLDEAELAGLREGSAGGEDGASTAGDSVLGGGNDYLDLMRDALRAKHKQKKVVLLLGNVPPPPPPTAAAAAVLAA</sequence>
<feature type="region of interest" description="Disordered" evidence="1">
    <location>
        <begin position="2567"/>
        <end position="2591"/>
    </location>
</feature>
<feature type="region of interest" description="Disordered" evidence="1">
    <location>
        <begin position="532"/>
        <end position="603"/>
    </location>
</feature>
<dbReference type="PANTHER" id="PTHR15678">
    <property type="entry name" value="ANTIGEN MLAA-22-RELATED"/>
    <property type="match status" value="1"/>
</dbReference>
<feature type="compositionally biased region" description="Low complexity" evidence="1">
    <location>
        <begin position="2806"/>
        <end position="2824"/>
    </location>
</feature>
<feature type="compositionally biased region" description="Low complexity" evidence="1">
    <location>
        <begin position="2654"/>
        <end position="2664"/>
    </location>
</feature>
<dbReference type="EMBL" id="FNXT01001126">
    <property type="protein sequence ID" value="SZX72330.1"/>
    <property type="molecule type" value="Genomic_DNA"/>
</dbReference>
<keyword evidence="3" id="KW-1185">Reference proteome</keyword>
<feature type="region of interest" description="Disordered" evidence="1">
    <location>
        <begin position="3347"/>
        <end position="3441"/>
    </location>
</feature>
<evidence type="ECO:0000313" key="3">
    <source>
        <dbReference type="Proteomes" id="UP000256970"/>
    </source>
</evidence>